<evidence type="ECO:0000313" key="1">
    <source>
        <dbReference type="EMBL" id="DAE29247.1"/>
    </source>
</evidence>
<reference evidence="1" key="1">
    <citation type="journal article" date="2021" name="Proc. Natl. Acad. Sci. U.S.A.">
        <title>A Catalog of Tens of Thousands of Viruses from Human Metagenomes Reveals Hidden Associations with Chronic Diseases.</title>
        <authorList>
            <person name="Tisza M.J."/>
            <person name="Buck C.B."/>
        </authorList>
    </citation>
    <scope>NUCLEOTIDE SEQUENCE</scope>
    <source>
        <strain evidence="1">Ctx9V1</strain>
    </source>
</reference>
<dbReference type="EMBL" id="BK059093">
    <property type="protein sequence ID" value="DAE29247.1"/>
    <property type="molecule type" value="Genomic_DNA"/>
</dbReference>
<sequence length="72" mass="7989">MPLASARRSDIKYRYCIHHDLSSSAFIFKNIEPNVAAAQIAISADTALTPSISSYVIPFSFSLFSAYSYFFA</sequence>
<accession>A0A8S5RD20</accession>
<protein>
    <submittedName>
        <fullName evidence="1">Uncharacterized protein</fullName>
    </submittedName>
</protein>
<organism evidence="1">
    <name type="scientific">virus sp. ctx9V1</name>
    <dbReference type="NCBI Taxonomy" id="2828001"/>
    <lineage>
        <taxon>Viruses</taxon>
    </lineage>
</organism>
<proteinExistence type="predicted"/>
<name>A0A8S5RD20_9VIRU</name>